<dbReference type="SUPFAM" id="SSF81853">
    <property type="entry name" value="Family 10 polysaccharide lyase"/>
    <property type="match status" value="1"/>
</dbReference>
<dbReference type="Pfam" id="PF09492">
    <property type="entry name" value="Pec_lyase"/>
    <property type="match status" value="1"/>
</dbReference>
<evidence type="ECO:0000313" key="4">
    <source>
        <dbReference type="Proteomes" id="UP000608154"/>
    </source>
</evidence>
<keyword evidence="4" id="KW-1185">Reference proteome</keyword>
<keyword evidence="2" id="KW-0732">Signal</keyword>
<evidence type="ECO:0000256" key="2">
    <source>
        <dbReference type="SAM" id="SignalP"/>
    </source>
</evidence>
<keyword evidence="3" id="KW-0456">Lyase</keyword>
<feature type="region of interest" description="Disordered" evidence="1">
    <location>
        <begin position="77"/>
        <end position="104"/>
    </location>
</feature>
<feature type="signal peptide" evidence="2">
    <location>
        <begin position="1"/>
        <end position="28"/>
    </location>
</feature>
<reference evidence="3" key="2">
    <citation type="submission" date="2020-09" db="EMBL/GenBank/DDBJ databases">
        <authorList>
            <person name="Sun Q."/>
            <person name="Zhou Y."/>
        </authorList>
    </citation>
    <scope>NUCLEOTIDE SEQUENCE</scope>
    <source>
        <strain evidence="3">CGMCC 1.15095</strain>
    </source>
</reference>
<accession>A0A916TRS5</accession>
<sequence length="436" mass="47962">MRVRRARVVMRISALTAGLLLISQPVPAKVVGQMVPADPITEARIRDLAAPERQKWLDYFARSRALMAADKAALAAEREGKPAPAGPANGPSGGDGMPLDRPADWYGSAEARQVADNIVSFQTPTGGWGKNQDRTAARRVPGQSYVPVENRPANATGDIRSMDAGWHFVGTIDNGATITELRFLARVQARLPGPDGNAYRAAFLKGVRYLLTAQFPNGGWPQVFPLQGGYHDALTYNDRAVSRTAMLMLDIAGRKGDFAFVPPLLAAEVDKAAVRARDVILATQVVVNGERTIWGQQYDALTLTPAGARNFEPAALSTDESVDLLLFLMKQPHQTPEVASAIDSGVAWLRKHALMEVEWPNRPDGPQGRRLIAKSGAGPIWSRFYDVRTFAPVFGDRDRTIHDDVNDLSIERRNGYSWFGTSPLKLFHEYDRWQQQ</sequence>
<dbReference type="EMBL" id="BMHK01000008">
    <property type="protein sequence ID" value="GGB98517.1"/>
    <property type="molecule type" value="Genomic_DNA"/>
</dbReference>
<reference evidence="3" key="1">
    <citation type="journal article" date="2014" name="Int. J. Syst. Evol. Microbiol.">
        <title>Complete genome sequence of Corynebacterium casei LMG S-19264T (=DSM 44701T), isolated from a smear-ripened cheese.</title>
        <authorList>
            <consortium name="US DOE Joint Genome Institute (JGI-PGF)"/>
            <person name="Walter F."/>
            <person name="Albersmeier A."/>
            <person name="Kalinowski J."/>
            <person name="Ruckert C."/>
        </authorList>
    </citation>
    <scope>NUCLEOTIDE SEQUENCE</scope>
    <source>
        <strain evidence="3">CGMCC 1.15095</strain>
    </source>
</reference>
<name>A0A916TRS5_9SPHN</name>
<dbReference type="Proteomes" id="UP000608154">
    <property type="component" value="Unassembled WGS sequence"/>
</dbReference>
<gene>
    <name evidence="3" type="ORF">GCM10011494_16260</name>
</gene>
<dbReference type="AlphaFoldDB" id="A0A916TRS5"/>
<dbReference type="Gene3D" id="1.50.10.20">
    <property type="match status" value="1"/>
</dbReference>
<evidence type="ECO:0000256" key="1">
    <source>
        <dbReference type="SAM" id="MobiDB-lite"/>
    </source>
</evidence>
<proteinExistence type="predicted"/>
<feature type="chain" id="PRO_5037916892" evidence="2">
    <location>
        <begin position="29"/>
        <end position="436"/>
    </location>
</feature>
<evidence type="ECO:0000313" key="3">
    <source>
        <dbReference type="EMBL" id="GGB98517.1"/>
    </source>
</evidence>
<comment type="caution">
    <text evidence="3">The sequence shown here is derived from an EMBL/GenBank/DDBJ whole genome shotgun (WGS) entry which is preliminary data.</text>
</comment>
<protein>
    <submittedName>
        <fullName evidence="3">Pectate lyase</fullName>
    </submittedName>
</protein>
<dbReference type="InterPro" id="IPR012669">
    <property type="entry name" value="Pectate_lyase"/>
</dbReference>
<organism evidence="3 4">
    <name type="scientific">Novosphingobium endophyticum</name>
    <dbReference type="NCBI Taxonomy" id="1955250"/>
    <lineage>
        <taxon>Bacteria</taxon>
        <taxon>Pseudomonadati</taxon>
        <taxon>Pseudomonadota</taxon>
        <taxon>Alphaproteobacteria</taxon>
        <taxon>Sphingomonadales</taxon>
        <taxon>Sphingomonadaceae</taxon>
        <taxon>Novosphingobium</taxon>
    </lineage>
</organism>
<dbReference type="GO" id="GO:0016829">
    <property type="term" value="F:lyase activity"/>
    <property type="evidence" value="ECO:0007669"/>
    <property type="project" value="UniProtKB-KW"/>
</dbReference>
<dbReference type="NCBIfam" id="TIGR02474">
    <property type="entry name" value="pec_lyase"/>
    <property type="match status" value="1"/>
</dbReference>